<feature type="signal peptide" evidence="1">
    <location>
        <begin position="1"/>
        <end position="34"/>
    </location>
</feature>
<accession>Q3APF1</accession>
<dbReference type="EMBL" id="CP000108">
    <property type="protein sequence ID" value="ABB29124.1"/>
    <property type="molecule type" value="Genomic_DNA"/>
</dbReference>
<evidence type="ECO:0000313" key="2">
    <source>
        <dbReference type="EMBL" id="ABB29124.1"/>
    </source>
</evidence>
<sequence length="188" mass="20841">MLYKYLFLMKFISFLKSSALALFLTLPLALPAEAGWDPAAEDRARVSVEYFKTQWTELDRYFSQAYGYAVFPDVYKGGLFFIGGAHGKGYVFEQTRLVGTSTITQLNAGPQLGGQSFSEIIFFKGQEDLERFKQGNFEFGAHMSAIVVNQSIATNTDYSNGVAVFVFPKAGVMVEASVGGQKFSYHPN</sequence>
<dbReference type="AlphaFoldDB" id="Q3APF1"/>
<organism evidence="2">
    <name type="scientific">Chlorobium chlorochromatii (strain CaD3)</name>
    <dbReference type="NCBI Taxonomy" id="340177"/>
    <lineage>
        <taxon>Bacteria</taxon>
        <taxon>Pseudomonadati</taxon>
        <taxon>Chlorobiota</taxon>
        <taxon>Chlorobiia</taxon>
        <taxon>Chlorobiales</taxon>
        <taxon>Chlorobiaceae</taxon>
        <taxon>Chlorobium/Pelodictyon group</taxon>
        <taxon>Chlorobium</taxon>
    </lineage>
</organism>
<protein>
    <recommendedName>
        <fullName evidence="3">Ysc84 actin-binding domain-containing protein</fullName>
    </recommendedName>
</protein>
<reference evidence="2" key="1">
    <citation type="submission" date="2005-08" db="EMBL/GenBank/DDBJ databases">
        <title>Complete sequence of Chlorobium chlorochromatii CaD3.</title>
        <authorList>
            <person name="Copeland A."/>
            <person name="Lucas S."/>
            <person name="Lapidus A."/>
            <person name="Barry K."/>
            <person name="Detter J.C."/>
            <person name="Glavina T."/>
            <person name="Hammon N."/>
            <person name="Israni S."/>
            <person name="Pitluck S."/>
            <person name="Bryant D."/>
            <person name="Schmutz J."/>
            <person name="Larimer F."/>
            <person name="Land M."/>
            <person name="Kyrpides N."/>
            <person name="Ivanova N."/>
            <person name="Richardson P."/>
        </authorList>
    </citation>
    <scope>NUCLEOTIDE SEQUENCE [LARGE SCALE GENOMIC DNA]</scope>
    <source>
        <strain evidence="2">CaD3</strain>
    </source>
</reference>
<name>Q3APF1_CHLCH</name>
<dbReference type="HOGENOM" id="CLU_100198_1_0_10"/>
<feature type="chain" id="PRO_5004223937" description="Ysc84 actin-binding domain-containing protein" evidence="1">
    <location>
        <begin position="35"/>
        <end position="188"/>
    </location>
</feature>
<evidence type="ECO:0008006" key="3">
    <source>
        <dbReference type="Google" id="ProtNLM"/>
    </source>
</evidence>
<dbReference type="KEGG" id="cch:Cag_1874"/>
<evidence type="ECO:0000256" key="1">
    <source>
        <dbReference type="SAM" id="SignalP"/>
    </source>
</evidence>
<dbReference type="eggNOG" id="COG2930">
    <property type="taxonomic scope" value="Bacteria"/>
</dbReference>
<dbReference type="STRING" id="340177.Cag_1874"/>
<gene>
    <name evidence="2" type="ordered locus">Cag_1874</name>
</gene>
<keyword evidence="1" id="KW-0732">Signal</keyword>
<dbReference type="CDD" id="cd11524">
    <property type="entry name" value="SYLF"/>
    <property type="match status" value="1"/>
</dbReference>
<proteinExistence type="predicted"/>